<name>A0A0A1YDF3_9PSED</name>
<accession>A0A0A1YDF3</accession>
<dbReference type="PANTHER" id="PTHR30055:SF234">
    <property type="entry name" value="HTH-TYPE TRANSCRIPTIONAL REGULATOR BETI"/>
    <property type="match status" value="1"/>
</dbReference>
<dbReference type="PANTHER" id="PTHR30055">
    <property type="entry name" value="HTH-TYPE TRANSCRIPTIONAL REGULATOR RUTR"/>
    <property type="match status" value="1"/>
</dbReference>
<dbReference type="GO" id="GO:0003700">
    <property type="term" value="F:DNA-binding transcription factor activity"/>
    <property type="evidence" value="ECO:0007669"/>
    <property type="project" value="TreeGrafter"/>
</dbReference>
<feature type="domain" description="HTH tetR-type" evidence="5">
    <location>
        <begin position="12"/>
        <end position="72"/>
    </location>
</feature>
<dbReference type="SUPFAM" id="SSF46689">
    <property type="entry name" value="Homeodomain-like"/>
    <property type="match status" value="1"/>
</dbReference>
<dbReference type="OrthoDB" id="2356263at2"/>
<dbReference type="AlphaFoldDB" id="A0A0A1YDF3"/>
<dbReference type="Gene3D" id="1.10.357.10">
    <property type="entry name" value="Tetracycline Repressor, domain 2"/>
    <property type="match status" value="1"/>
</dbReference>
<dbReference type="SUPFAM" id="SSF48498">
    <property type="entry name" value="Tetracyclin repressor-like, C-terminal domain"/>
    <property type="match status" value="1"/>
</dbReference>
<evidence type="ECO:0000256" key="2">
    <source>
        <dbReference type="ARBA" id="ARBA00023125"/>
    </source>
</evidence>
<gene>
    <name evidence="6" type="ORF">TMS3_0124475</name>
</gene>
<dbReference type="InterPro" id="IPR015292">
    <property type="entry name" value="Tscrpt_reg_YbiH_C"/>
</dbReference>
<dbReference type="Pfam" id="PF00440">
    <property type="entry name" value="TetR_N"/>
    <property type="match status" value="1"/>
</dbReference>
<keyword evidence="2 4" id="KW-0238">DNA-binding</keyword>
<proteinExistence type="predicted"/>
<dbReference type="Gene3D" id="1.10.10.60">
    <property type="entry name" value="Homeodomain-like"/>
    <property type="match status" value="1"/>
</dbReference>
<dbReference type="GO" id="GO:0000976">
    <property type="term" value="F:transcription cis-regulatory region binding"/>
    <property type="evidence" value="ECO:0007669"/>
    <property type="project" value="TreeGrafter"/>
</dbReference>
<comment type="caution">
    <text evidence="6">The sequence shown here is derived from an EMBL/GenBank/DDBJ whole genome shotgun (WGS) entry which is preliminary data.</text>
</comment>
<dbReference type="RefSeq" id="WP_025167808.1">
    <property type="nucleotide sequence ID" value="NZ_AWSQ01000012.1"/>
</dbReference>
<dbReference type="eggNOG" id="COG1309">
    <property type="taxonomic scope" value="Bacteria"/>
</dbReference>
<dbReference type="Pfam" id="PF09209">
    <property type="entry name" value="CecR_C"/>
    <property type="match status" value="1"/>
</dbReference>
<dbReference type="InterPro" id="IPR050109">
    <property type="entry name" value="HTH-type_TetR-like_transc_reg"/>
</dbReference>
<keyword evidence="3" id="KW-0804">Transcription</keyword>
<dbReference type="STRING" id="1395571.TMS3_0124475"/>
<evidence type="ECO:0000256" key="1">
    <source>
        <dbReference type="ARBA" id="ARBA00023015"/>
    </source>
</evidence>
<evidence type="ECO:0000256" key="3">
    <source>
        <dbReference type="ARBA" id="ARBA00023163"/>
    </source>
</evidence>
<feature type="DNA-binding region" description="H-T-H motif" evidence="4">
    <location>
        <begin position="35"/>
        <end position="54"/>
    </location>
</feature>
<organism evidence="6 7">
    <name type="scientific">Pseudomonas taeanensis MS-3</name>
    <dbReference type="NCBI Taxonomy" id="1395571"/>
    <lineage>
        <taxon>Bacteria</taxon>
        <taxon>Pseudomonadati</taxon>
        <taxon>Pseudomonadota</taxon>
        <taxon>Gammaproteobacteria</taxon>
        <taxon>Pseudomonadales</taxon>
        <taxon>Pseudomonadaceae</taxon>
        <taxon>Pseudomonas</taxon>
    </lineage>
</organism>
<dbReference type="PROSITE" id="PS50977">
    <property type="entry name" value="HTH_TETR_2"/>
    <property type="match status" value="1"/>
</dbReference>
<dbReference type="Proteomes" id="UP000030063">
    <property type="component" value="Unassembled WGS sequence"/>
</dbReference>
<dbReference type="EMBL" id="AWSQ01000012">
    <property type="protein sequence ID" value="KFX67350.1"/>
    <property type="molecule type" value="Genomic_DNA"/>
</dbReference>
<evidence type="ECO:0000256" key="4">
    <source>
        <dbReference type="PROSITE-ProRule" id="PRU00335"/>
    </source>
</evidence>
<reference evidence="6 7" key="1">
    <citation type="journal article" date="2014" name="Genome Announc.">
        <title>Draft Genome Sequence of Petroleum Oil-Degrading Marine Bacterium Pseudomonas taeanensis Strain MS-3, Isolated from a Crude Oil-Contaminated Seashore.</title>
        <authorList>
            <person name="Lee S.Y."/>
            <person name="Kim S.H."/>
            <person name="Lee D.G."/>
            <person name="Shin S."/>
            <person name="Yun S.H."/>
            <person name="Choi C.W."/>
            <person name="Chung Y.H."/>
            <person name="Choi J.S."/>
            <person name="Kahng H.Y."/>
            <person name="Kim S.I."/>
        </authorList>
    </citation>
    <scope>NUCLEOTIDE SEQUENCE [LARGE SCALE GENOMIC DNA]</scope>
    <source>
        <strain evidence="6 7">MS-3</strain>
    </source>
</reference>
<dbReference type="InterPro" id="IPR001647">
    <property type="entry name" value="HTH_TetR"/>
</dbReference>
<dbReference type="InterPro" id="IPR009057">
    <property type="entry name" value="Homeodomain-like_sf"/>
</dbReference>
<evidence type="ECO:0000259" key="5">
    <source>
        <dbReference type="PROSITE" id="PS50977"/>
    </source>
</evidence>
<evidence type="ECO:0000313" key="7">
    <source>
        <dbReference type="Proteomes" id="UP000030063"/>
    </source>
</evidence>
<sequence>MTAPSGHEVRSAKTRAQLIEAAIDVIGAVGYEGASTRAITQVAKTPLSAIPYHFGGKSELYMAAAQMIAEYARERFGEVIHILDAPASGSESQAFEKALLHLLHIILSNAEPHSWTSFVARCAYENDEAFSLIHKQAIEPMLQRLVEAVTAISSGDLGIAAARLRINAVVTAIFSFRFLRGVMVRGMDWENLQDDGAAQLEKMISDLCRSSFLPVRPAT</sequence>
<protein>
    <submittedName>
        <fullName evidence="6">TetR family transcriptional regulator</fullName>
    </submittedName>
</protein>
<dbReference type="InterPro" id="IPR036271">
    <property type="entry name" value="Tet_transcr_reg_TetR-rel_C_sf"/>
</dbReference>
<keyword evidence="7" id="KW-1185">Reference proteome</keyword>
<evidence type="ECO:0000313" key="6">
    <source>
        <dbReference type="EMBL" id="KFX67350.1"/>
    </source>
</evidence>
<keyword evidence="1" id="KW-0805">Transcription regulation</keyword>